<dbReference type="AlphaFoldDB" id="Q8TMW2"/>
<dbReference type="InterPro" id="IPR025714">
    <property type="entry name" value="Methyltranfer_dom"/>
</dbReference>
<dbReference type="SMR" id="Q8TMW2"/>
<dbReference type="Gene3D" id="3.40.50.150">
    <property type="entry name" value="Vaccinia Virus protein VP39"/>
    <property type="match status" value="1"/>
</dbReference>
<keyword evidence="1" id="KW-0472">Membrane</keyword>
<keyword evidence="4" id="KW-1185">Reference proteome</keyword>
<dbReference type="SUPFAM" id="SSF53335">
    <property type="entry name" value="S-adenosyl-L-methionine-dependent methyltransferases"/>
    <property type="match status" value="1"/>
</dbReference>
<accession>Q8TMW2</accession>
<keyword evidence="3" id="KW-0808">Transferase</keyword>
<protein>
    <submittedName>
        <fullName evidence="3">Methyltransferase</fullName>
    </submittedName>
</protein>
<keyword evidence="1" id="KW-0812">Transmembrane</keyword>
<dbReference type="CDD" id="cd02440">
    <property type="entry name" value="AdoMet_MTases"/>
    <property type="match status" value="1"/>
</dbReference>
<gene>
    <name evidence="3" type="primary">mitM</name>
    <name evidence="3" type="ordered locus">MA_2537</name>
</gene>
<evidence type="ECO:0000256" key="1">
    <source>
        <dbReference type="SAM" id="Phobius"/>
    </source>
</evidence>
<dbReference type="STRING" id="188937.MA_2537"/>
<reference evidence="3 4" key="1">
    <citation type="journal article" date="2002" name="Genome Res.">
        <title>The genome of Methanosarcina acetivorans reveals extensive metabolic and physiological diversity.</title>
        <authorList>
            <person name="Galagan J.E."/>
            <person name="Nusbaum C."/>
            <person name="Roy A."/>
            <person name="Endrizzi M.G."/>
            <person name="Macdonald P."/>
            <person name="FitzHugh W."/>
            <person name="Calvo S."/>
            <person name="Engels R."/>
            <person name="Smirnov S."/>
            <person name="Atnoor D."/>
            <person name="Brown A."/>
            <person name="Allen N."/>
            <person name="Naylor J."/>
            <person name="Stange-Thomann N."/>
            <person name="DeArellano K."/>
            <person name="Johnson R."/>
            <person name="Linton L."/>
            <person name="McEwan P."/>
            <person name="McKernan K."/>
            <person name="Talamas J."/>
            <person name="Tirrell A."/>
            <person name="Ye W."/>
            <person name="Zimmer A."/>
            <person name="Barber R.D."/>
            <person name="Cann I."/>
            <person name="Graham D.E."/>
            <person name="Grahame D.A."/>
            <person name="Guss A."/>
            <person name="Hedderich R."/>
            <person name="Ingram-Smith C."/>
            <person name="Kuettner C.H."/>
            <person name="Krzycki J.A."/>
            <person name="Leigh J.A."/>
            <person name="Li W."/>
            <person name="Liu J."/>
            <person name="Mukhopadhyay B."/>
            <person name="Reeve J.N."/>
            <person name="Smith K."/>
            <person name="Springer T.A."/>
            <person name="Umayam L.A."/>
            <person name="White O."/>
            <person name="White R.H."/>
            <person name="de Macario E.C."/>
            <person name="Ferry J.G."/>
            <person name="Jarrell K.F."/>
            <person name="Jing H."/>
            <person name="Macario A.J.L."/>
            <person name="Paulsen I."/>
            <person name="Pritchett M."/>
            <person name="Sowers K.R."/>
            <person name="Swanson R.V."/>
            <person name="Zinder S.H."/>
            <person name="Lander E."/>
            <person name="Metcalf W.W."/>
            <person name="Birren B."/>
        </authorList>
    </citation>
    <scope>NUCLEOTIDE SEQUENCE [LARGE SCALE GENOMIC DNA]</scope>
    <source>
        <strain evidence="4">ATCC 35395 / DSM 2834 / JCM 12185 / C2A</strain>
    </source>
</reference>
<dbReference type="EMBL" id="AE010299">
    <property type="protein sequence ID" value="AAM05920.1"/>
    <property type="molecule type" value="Genomic_DNA"/>
</dbReference>
<sequence length="244" mass="28623">MFCLMSKEYLSWDKFIVTKIPSSVKLDPIIYEYIKKDHLILDIGCGVGKVSLQLAFQGFYVEGIDINETGILAAQDSARKLNLADKAHFRVGDAKDLPYMDDKFDIVIMHGLLTIIVDNSDRNKIIQEAYRVLNPEGHLYIVDFGQTWHSDIYRERYLKDFPITKEEGSFLVYNKDTGEIEFISHHYTEKELIFLLVNNGFKIDYFRDFLLFSGFSFSLYIVQNNKILIILIYFFYLWEKETLQ</sequence>
<evidence type="ECO:0000313" key="3">
    <source>
        <dbReference type="EMBL" id="AAM05920.1"/>
    </source>
</evidence>
<dbReference type="InParanoid" id="Q8TMW2"/>
<dbReference type="PhylomeDB" id="Q8TMW2"/>
<evidence type="ECO:0000313" key="4">
    <source>
        <dbReference type="Proteomes" id="UP000002487"/>
    </source>
</evidence>
<dbReference type="PANTHER" id="PTHR44068">
    <property type="entry name" value="ZGC:194242"/>
    <property type="match status" value="1"/>
</dbReference>
<dbReference type="KEGG" id="mac:MA_2537"/>
<dbReference type="GO" id="GO:0008168">
    <property type="term" value="F:methyltransferase activity"/>
    <property type="evidence" value="ECO:0000318"/>
    <property type="project" value="GO_Central"/>
</dbReference>
<dbReference type="InterPro" id="IPR029063">
    <property type="entry name" value="SAM-dependent_MTases_sf"/>
</dbReference>
<name>Q8TMW2_METAC</name>
<dbReference type="Proteomes" id="UP000002487">
    <property type="component" value="Chromosome"/>
</dbReference>
<dbReference type="Pfam" id="PF13847">
    <property type="entry name" value="Methyltransf_31"/>
    <property type="match status" value="1"/>
</dbReference>
<dbReference type="PANTHER" id="PTHR44068:SF11">
    <property type="entry name" value="GERANYL DIPHOSPHATE 2-C-METHYLTRANSFERASE"/>
    <property type="match status" value="1"/>
</dbReference>
<feature type="transmembrane region" description="Helical" evidence="1">
    <location>
        <begin position="209"/>
        <end position="236"/>
    </location>
</feature>
<dbReference type="EnsemblBacteria" id="AAM05920">
    <property type="protein sequence ID" value="AAM05920"/>
    <property type="gene ID" value="MA_2537"/>
</dbReference>
<keyword evidence="1" id="KW-1133">Transmembrane helix</keyword>
<feature type="domain" description="Methyltransferase" evidence="2">
    <location>
        <begin position="35"/>
        <end position="145"/>
    </location>
</feature>
<organism evidence="3 4">
    <name type="scientific">Methanosarcina acetivorans (strain ATCC 35395 / DSM 2834 / JCM 12185 / C2A)</name>
    <dbReference type="NCBI Taxonomy" id="188937"/>
    <lineage>
        <taxon>Archaea</taxon>
        <taxon>Methanobacteriati</taxon>
        <taxon>Methanobacteriota</taxon>
        <taxon>Stenosarchaea group</taxon>
        <taxon>Methanomicrobia</taxon>
        <taxon>Methanosarcinales</taxon>
        <taxon>Methanosarcinaceae</taxon>
        <taxon>Methanosarcina</taxon>
    </lineage>
</organism>
<dbReference type="InterPro" id="IPR050447">
    <property type="entry name" value="Erg6_SMT_methyltransf"/>
</dbReference>
<proteinExistence type="predicted"/>
<keyword evidence="3" id="KW-0489">Methyltransferase</keyword>
<evidence type="ECO:0000259" key="2">
    <source>
        <dbReference type="Pfam" id="PF13847"/>
    </source>
</evidence>
<dbReference type="HOGENOM" id="CLU_091228_3_0_2"/>
<dbReference type="GO" id="GO:0032259">
    <property type="term" value="P:methylation"/>
    <property type="evidence" value="ECO:0007669"/>
    <property type="project" value="UniProtKB-KW"/>
</dbReference>